<feature type="transmembrane region" description="Helical" evidence="1">
    <location>
        <begin position="39"/>
        <end position="58"/>
    </location>
</feature>
<gene>
    <name evidence="2" type="ORF">ABUE31_00365</name>
</gene>
<accession>A0ABV3QTN6</accession>
<evidence type="ECO:0000313" key="2">
    <source>
        <dbReference type="EMBL" id="MEW9804435.1"/>
    </source>
</evidence>
<dbReference type="EMBL" id="JBFOCI010000001">
    <property type="protein sequence ID" value="MEW9804435.1"/>
    <property type="molecule type" value="Genomic_DNA"/>
</dbReference>
<keyword evidence="3" id="KW-1185">Reference proteome</keyword>
<protein>
    <recommendedName>
        <fullName evidence="4">LPXTG cell wall anchor domain-containing protein</fullName>
    </recommendedName>
</protein>
<keyword evidence="1" id="KW-0472">Membrane</keyword>
<comment type="caution">
    <text evidence="2">The sequence shown here is derived from an EMBL/GenBank/DDBJ whole genome shotgun (WGS) entry which is preliminary data.</text>
</comment>
<keyword evidence="1" id="KW-1133">Transmembrane helix</keyword>
<sequence>MTPENRSAAIAAAVLLAVFGVGAYYLPTIMIAVGNLSTVAAGIVAILFVAAFFLVFWLRGRSRRDNRD</sequence>
<organism evidence="2 3">
    <name type="scientific">Mesorhizobium marinum</name>
    <dbReference type="NCBI Taxonomy" id="3228790"/>
    <lineage>
        <taxon>Bacteria</taxon>
        <taxon>Pseudomonadati</taxon>
        <taxon>Pseudomonadota</taxon>
        <taxon>Alphaproteobacteria</taxon>
        <taxon>Hyphomicrobiales</taxon>
        <taxon>Phyllobacteriaceae</taxon>
        <taxon>Mesorhizobium</taxon>
    </lineage>
</organism>
<name>A0ABV3QTN6_9HYPH</name>
<dbReference type="Proteomes" id="UP001556196">
    <property type="component" value="Unassembled WGS sequence"/>
</dbReference>
<keyword evidence="1" id="KW-0812">Transmembrane</keyword>
<evidence type="ECO:0008006" key="4">
    <source>
        <dbReference type="Google" id="ProtNLM"/>
    </source>
</evidence>
<dbReference type="RefSeq" id="WP_367721488.1">
    <property type="nucleotide sequence ID" value="NZ_JBFOCI010000001.1"/>
</dbReference>
<proteinExistence type="predicted"/>
<evidence type="ECO:0000256" key="1">
    <source>
        <dbReference type="SAM" id="Phobius"/>
    </source>
</evidence>
<evidence type="ECO:0000313" key="3">
    <source>
        <dbReference type="Proteomes" id="UP001556196"/>
    </source>
</evidence>
<reference evidence="2 3" key="1">
    <citation type="submission" date="2024-06" db="EMBL/GenBank/DDBJ databases">
        <authorList>
            <person name="Tuo L."/>
        </authorList>
    </citation>
    <scope>NUCLEOTIDE SEQUENCE [LARGE SCALE GENOMIC DNA]</scope>
    <source>
        <strain evidence="2 3">ZMM04-5</strain>
    </source>
</reference>